<feature type="compositionally biased region" description="Basic and acidic residues" evidence="1">
    <location>
        <begin position="41"/>
        <end position="51"/>
    </location>
</feature>
<protein>
    <submittedName>
        <fullName evidence="4">Protein SON</fullName>
    </submittedName>
</protein>
<feature type="compositionally biased region" description="Basic and acidic residues" evidence="1">
    <location>
        <begin position="364"/>
        <end position="377"/>
    </location>
</feature>
<gene>
    <name evidence="2" type="ORF">SSLN_LOCUS950</name>
</gene>
<evidence type="ECO:0000313" key="2">
    <source>
        <dbReference type="EMBL" id="VDL86572.1"/>
    </source>
</evidence>
<feature type="compositionally biased region" description="Basic and acidic residues" evidence="1">
    <location>
        <begin position="342"/>
        <end position="356"/>
    </location>
</feature>
<organism evidence="4">
    <name type="scientific">Schistocephalus solidus</name>
    <name type="common">Tapeworm</name>
    <dbReference type="NCBI Taxonomy" id="70667"/>
    <lineage>
        <taxon>Eukaryota</taxon>
        <taxon>Metazoa</taxon>
        <taxon>Spiralia</taxon>
        <taxon>Lophotrochozoa</taxon>
        <taxon>Platyhelminthes</taxon>
        <taxon>Cestoda</taxon>
        <taxon>Eucestoda</taxon>
        <taxon>Diphyllobothriidea</taxon>
        <taxon>Diphyllobothriidae</taxon>
        <taxon>Schistocephalus</taxon>
    </lineage>
</organism>
<feature type="region of interest" description="Disordered" evidence="1">
    <location>
        <begin position="296"/>
        <end position="486"/>
    </location>
</feature>
<dbReference type="EMBL" id="UYSU01001119">
    <property type="protein sequence ID" value="VDL86572.1"/>
    <property type="molecule type" value="Genomic_DNA"/>
</dbReference>
<accession>A0A183S9Q2</accession>
<name>A0A183S9Q2_SCHSO</name>
<feature type="compositionally biased region" description="Basic and acidic residues" evidence="1">
    <location>
        <begin position="392"/>
        <end position="411"/>
    </location>
</feature>
<evidence type="ECO:0000256" key="1">
    <source>
        <dbReference type="SAM" id="MobiDB-lite"/>
    </source>
</evidence>
<dbReference type="AlphaFoldDB" id="A0A183S9Q2"/>
<dbReference type="WBParaSite" id="SSLN_0000098901-mRNA-1">
    <property type="protein sequence ID" value="SSLN_0000098901-mRNA-1"/>
    <property type="gene ID" value="SSLN_0000098901"/>
</dbReference>
<feature type="compositionally biased region" description="Acidic residues" evidence="1">
    <location>
        <begin position="65"/>
        <end position="117"/>
    </location>
</feature>
<dbReference type="Proteomes" id="UP000275846">
    <property type="component" value="Unassembled WGS sequence"/>
</dbReference>
<reference evidence="4" key="1">
    <citation type="submission" date="2016-06" db="UniProtKB">
        <authorList>
            <consortium name="WormBaseParasite"/>
        </authorList>
    </citation>
    <scope>IDENTIFICATION</scope>
</reference>
<proteinExistence type="predicted"/>
<keyword evidence="3" id="KW-1185">Reference proteome</keyword>
<dbReference type="OrthoDB" id="6278376at2759"/>
<reference evidence="2 3" key="2">
    <citation type="submission" date="2018-11" db="EMBL/GenBank/DDBJ databases">
        <authorList>
            <consortium name="Pathogen Informatics"/>
        </authorList>
    </citation>
    <scope>NUCLEOTIDE SEQUENCE [LARGE SCALE GENOMIC DNA]</scope>
    <source>
        <strain evidence="2 3">NST_G2</strain>
    </source>
</reference>
<feature type="compositionally biased region" description="Basic and acidic residues" evidence="1">
    <location>
        <begin position="477"/>
        <end position="486"/>
    </location>
</feature>
<feature type="compositionally biased region" description="Basic residues" evidence="1">
    <location>
        <begin position="466"/>
        <end position="476"/>
    </location>
</feature>
<sequence>MDEAGENAVVGLTSDIAEELFHVRPVSVANTADVELISKSVETKFEPEKRKATPPSEPTSSPSSEPEESVPSESTVEESEHDPEPEPEPEPEEEEDEEEKSETEPESEPTPESESEPVLDLPGYSSVTVADSLAILDTFSEVKWMMEEIAENFEKVAGRQGHVHRRAAHPIHVITTRHPMITSAINQLENSILGFGDEMEALQNRTPTEISSEPTPEPVPANPALIETLDLLQETIYTIQTRKAERASKKKAKAAETLKALTDISKSLQILEGKEKFSEAVQADPVSAITSIWSTGKGSALSRGPQDSAATSVQSVESAIFPNNTPPAPGSMLFRESTISSKEADAEEFARTTEHHNKSKGRSSSKDSGKKSEKSEDSPSLLKKITSKLFGKSKDSSEQDDKSNSKKDKASSKTSPHKKSTSAKTSEGRKPSPTKDSMVIRDSKSSKKSKKDKRHSTSSNLSTDKSHHHKRHHKESKNKTADEKDPVQLAAERRANNQEKLACLMNMLRSCHWVDGRIDQMWQKLNGPSAPMGMGGCSQPMNQPMCQQPFMSSGPGMMQTGPGAMSPGPGMMPPVPGTVPQSPSMMSPGAPMMFPGTSPMAGPYQRQQPPMSQFPMLPPPMMSMPPVVPMPFPWFPFMPCMPPPPNYIAVQKPCQGGSSGATFFCTRID</sequence>
<feature type="compositionally biased region" description="Polar residues" evidence="1">
    <location>
        <begin position="308"/>
        <end position="323"/>
    </location>
</feature>
<feature type="compositionally biased region" description="Basic residues" evidence="1">
    <location>
        <begin position="446"/>
        <end position="456"/>
    </location>
</feature>
<evidence type="ECO:0000313" key="4">
    <source>
        <dbReference type="WBParaSite" id="SSLN_0000098901-mRNA-1"/>
    </source>
</evidence>
<feature type="region of interest" description="Disordered" evidence="1">
    <location>
        <begin position="40"/>
        <end position="122"/>
    </location>
</feature>
<evidence type="ECO:0000313" key="3">
    <source>
        <dbReference type="Proteomes" id="UP000275846"/>
    </source>
</evidence>